<evidence type="ECO:0000313" key="5">
    <source>
        <dbReference type="Proteomes" id="UP000283513"/>
    </source>
</evidence>
<evidence type="ECO:0000313" key="6">
    <source>
        <dbReference type="Proteomes" id="UP000284051"/>
    </source>
</evidence>
<dbReference type="EMBL" id="WGGT01000003">
    <property type="protein sequence ID" value="MVQ44859.1"/>
    <property type="molecule type" value="Genomic_DNA"/>
</dbReference>
<evidence type="ECO:0000313" key="3">
    <source>
        <dbReference type="EMBL" id="RHC19113.1"/>
    </source>
</evidence>
<evidence type="ECO:0000313" key="7">
    <source>
        <dbReference type="Proteomes" id="UP000284465"/>
    </source>
</evidence>
<evidence type="ECO:0000313" key="4">
    <source>
        <dbReference type="EMBL" id="RHG28269.1"/>
    </source>
</evidence>
<dbReference type="EMBL" id="QSFP01000003">
    <property type="protein sequence ID" value="RHA69162.1"/>
    <property type="molecule type" value="Genomic_DNA"/>
</dbReference>
<comment type="caution">
    <text evidence="2">The sequence shown here is derived from an EMBL/GenBank/DDBJ whole genome shotgun (WGS) entry which is preliminary data.</text>
</comment>
<gene>
    <name evidence="4" type="ORF">DW264_10090</name>
    <name evidence="3" type="ORF">DW856_04255</name>
    <name evidence="2" type="ORF">DW927_03945</name>
    <name evidence="1" type="ORF">GCK47_03800</name>
</gene>
<dbReference type="EMBL" id="QSHO01000003">
    <property type="protein sequence ID" value="RHC19113.1"/>
    <property type="molecule type" value="Genomic_DNA"/>
</dbReference>
<dbReference type="EMBL" id="QRID01000008">
    <property type="protein sequence ID" value="RHG28269.1"/>
    <property type="molecule type" value="Genomic_DNA"/>
</dbReference>
<dbReference type="Proteomes" id="UP000284465">
    <property type="component" value="Unassembled WGS sequence"/>
</dbReference>
<evidence type="ECO:0000313" key="2">
    <source>
        <dbReference type="EMBL" id="RHA69162.1"/>
    </source>
</evidence>
<reference evidence="5 6" key="1">
    <citation type="submission" date="2018-08" db="EMBL/GenBank/DDBJ databases">
        <title>A genome reference for cultivated species of the human gut microbiota.</title>
        <authorList>
            <person name="Zou Y."/>
            <person name="Xue W."/>
            <person name="Luo G."/>
        </authorList>
    </citation>
    <scope>NUCLEOTIDE SEQUENCE [LARGE SCALE GENOMIC DNA]</scope>
    <source>
        <strain evidence="4 6">AM22-21LB</strain>
        <strain evidence="3 5">AM37-1AC</strain>
        <strain evidence="2 7">AM43-11</strain>
    </source>
</reference>
<evidence type="ECO:0000313" key="8">
    <source>
        <dbReference type="Proteomes" id="UP000479531"/>
    </source>
</evidence>
<accession>A0A1Q6SKN8</accession>
<dbReference type="Proteomes" id="UP000284051">
    <property type="component" value="Unassembled WGS sequence"/>
</dbReference>
<dbReference type="AlphaFoldDB" id="A0A1Q6SKN8"/>
<name>A0A1Q6SKN8_9FIRM</name>
<evidence type="ECO:0000313" key="1">
    <source>
        <dbReference type="EMBL" id="MVQ44859.1"/>
    </source>
</evidence>
<proteinExistence type="predicted"/>
<dbReference type="Proteomes" id="UP000479531">
    <property type="component" value="Unassembled WGS sequence"/>
</dbReference>
<organism evidence="2 7">
    <name type="scientific">Roseburia intestinalis</name>
    <dbReference type="NCBI Taxonomy" id="166486"/>
    <lineage>
        <taxon>Bacteria</taxon>
        <taxon>Bacillati</taxon>
        <taxon>Bacillota</taxon>
        <taxon>Clostridia</taxon>
        <taxon>Lachnospirales</taxon>
        <taxon>Lachnospiraceae</taxon>
        <taxon>Roseburia</taxon>
    </lineage>
</organism>
<protein>
    <submittedName>
        <fullName evidence="2">Transcriptional adapter 2A</fullName>
    </submittedName>
</protein>
<dbReference type="Proteomes" id="UP000283513">
    <property type="component" value="Unassembled WGS sequence"/>
</dbReference>
<reference evidence="1 8" key="2">
    <citation type="submission" date="2019-10" db="EMBL/GenBank/DDBJ databases">
        <title>Roseburia spp. ameliorate alcoholic fatty liver via restoration of gut barrier function.</title>
        <authorList>
            <person name="Seo B."/>
            <person name="Ko G."/>
        </authorList>
    </citation>
    <scope>NUCLEOTIDE SEQUENCE [LARGE SCALE GENOMIC DNA]</scope>
    <source>
        <strain evidence="1 8">SNUG30017</strain>
    </source>
</reference>
<sequence>MWIMWIKKWIHKNGSYGNCAGIQKIRDIKENGIRKWICVMLTKKIHIRWLKFSPIECG</sequence>